<protein>
    <submittedName>
        <fullName evidence="2">Ferritin-like domain-containing protein</fullName>
    </submittedName>
</protein>
<dbReference type="PANTHER" id="PTHR31694">
    <property type="entry name" value="DESICCATION-LIKE PROTEIN"/>
    <property type="match status" value="1"/>
</dbReference>
<proteinExistence type="predicted"/>
<dbReference type="EMBL" id="FOMZ01000008">
    <property type="protein sequence ID" value="SFE16215.1"/>
    <property type="molecule type" value="Genomic_DNA"/>
</dbReference>
<dbReference type="PROSITE" id="PS51318">
    <property type="entry name" value="TAT"/>
    <property type="match status" value="1"/>
</dbReference>
<dbReference type="PANTHER" id="PTHR31694:SF26">
    <property type="entry name" value="OS05G0151100 PROTEIN"/>
    <property type="match status" value="1"/>
</dbReference>
<evidence type="ECO:0000256" key="1">
    <source>
        <dbReference type="SAM" id="MobiDB-lite"/>
    </source>
</evidence>
<evidence type="ECO:0000313" key="3">
    <source>
        <dbReference type="Proteomes" id="UP000198716"/>
    </source>
</evidence>
<accession>A0A1I1Y9A6</accession>
<name>A0A1I1Y9A6_9ACTN</name>
<dbReference type="InterPro" id="IPR052965">
    <property type="entry name" value="Pigment-catalase-like"/>
</dbReference>
<dbReference type="AlphaFoldDB" id="A0A1I1Y9A6"/>
<keyword evidence="3" id="KW-1185">Reference proteome</keyword>
<dbReference type="InterPro" id="IPR006311">
    <property type="entry name" value="TAT_signal"/>
</dbReference>
<gene>
    <name evidence="2" type="ORF">SAMN04487819_108271</name>
</gene>
<organism evidence="2 3">
    <name type="scientific">Actinopolyspora alba</name>
    <dbReference type="NCBI Taxonomy" id="673379"/>
    <lineage>
        <taxon>Bacteria</taxon>
        <taxon>Bacillati</taxon>
        <taxon>Actinomycetota</taxon>
        <taxon>Actinomycetes</taxon>
        <taxon>Actinopolysporales</taxon>
        <taxon>Actinopolysporaceae</taxon>
        <taxon>Actinopolyspora</taxon>
        <taxon>Actinopolyspora alba group</taxon>
    </lineage>
</organism>
<dbReference type="Pfam" id="PF13668">
    <property type="entry name" value="Ferritin_2"/>
    <property type="match status" value="1"/>
</dbReference>
<sequence>MFGKSYLAGMINRSSETDSDRRHFLRTAGLGGLGVAGAAAASSAGLGTAGAAETASRGPGDGAVLNFALNLEYLEGQFYSYAVHGVGLPEELTTGKGDRGTVTGGHAVPFESSKARQYATEIAADERAHIEFLRSALGSAKVAQPRINLRESFTAAARAAGLIGEGQEFDPFANEDNFLLAAYLFEDVGVTAYKGPPRWSTTRPTWKRRRASWRPRPTTRPTSAPCCTTRNRGCWTACSAVPVT</sequence>
<reference evidence="3" key="1">
    <citation type="submission" date="2016-10" db="EMBL/GenBank/DDBJ databases">
        <authorList>
            <person name="Varghese N."/>
            <person name="Submissions S."/>
        </authorList>
    </citation>
    <scope>NUCLEOTIDE SEQUENCE [LARGE SCALE GENOMIC DNA]</scope>
    <source>
        <strain evidence="3">DSM 45004</strain>
    </source>
</reference>
<feature type="region of interest" description="Disordered" evidence="1">
    <location>
        <begin position="198"/>
        <end position="224"/>
    </location>
</feature>
<feature type="compositionally biased region" description="Low complexity" evidence="1">
    <location>
        <begin position="214"/>
        <end position="224"/>
    </location>
</feature>
<dbReference type="Proteomes" id="UP000198716">
    <property type="component" value="Unassembled WGS sequence"/>
</dbReference>
<evidence type="ECO:0000313" key="2">
    <source>
        <dbReference type="EMBL" id="SFE16215.1"/>
    </source>
</evidence>